<dbReference type="AlphaFoldDB" id="A0A0F9P4V9"/>
<comment type="caution">
    <text evidence="1">The sequence shown here is derived from an EMBL/GenBank/DDBJ whole genome shotgun (WGS) entry which is preliminary data.</text>
</comment>
<protein>
    <submittedName>
        <fullName evidence="1">Uncharacterized protein</fullName>
    </submittedName>
</protein>
<sequence>MDDNIPDKDSTEYQWRKYFGPQRVEDFMWKSTSHGPEWKEKEIKEAVNYYVKNLKRIEQKAKVDGRAGEFLRLVDPKKVPKKNLIDYIKKNI</sequence>
<organism evidence="1">
    <name type="scientific">marine sediment metagenome</name>
    <dbReference type="NCBI Taxonomy" id="412755"/>
    <lineage>
        <taxon>unclassified sequences</taxon>
        <taxon>metagenomes</taxon>
        <taxon>ecological metagenomes</taxon>
    </lineage>
</organism>
<dbReference type="EMBL" id="LAZR01002829">
    <property type="protein sequence ID" value="KKN25109.1"/>
    <property type="molecule type" value="Genomic_DNA"/>
</dbReference>
<name>A0A0F9P4V9_9ZZZZ</name>
<proteinExistence type="predicted"/>
<accession>A0A0F9P4V9</accession>
<evidence type="ECO:0000313" key="1">
    <source>
        <dbReference type="EMBL" id="KKN25109.1"/>
    </source>
</evidence>
<reference evidence="1" key="1">
    <citation type="journal article" date="2015" name="Nature">
        <title>Complex archaea that bridge the gap between prokaryotes and eukaryotes.</title>
        <authorList>
            <person name="Spang A."/>
            <person name="Saw J.H."/>
            <person name="Jorgensen S.L."/>
            <person name="Zaremba-Niedzwiedzka K."/>
            <person name="Martijn J."/>
            <person name="Lind A.E."/>
            <person name="van Eijk R."/>
            <person name="Schleper C."/>
            <person name="Guy L."/>
            <person name="Ettema T.J."/>
        </authorList>
    </citation>
    <scope>NUCLEOTIDE SEQUENCE</scope>
</reference>
<gene>
    <name evidence="1" type="ORF">LCGC14_0888240</name>
</gene>